<proteinExistence type="predicted"/>
<evidence type="ECO:0000313" key="3">
    <source>
        <dbReference type="EMBL" id="AUR98305.1"/>
    </source>
</evidence>
<dbReference type="Pfam" id="PF18628">
    <property type="entry name" value="P2_N"/>
    <property type="match status" value="1"/>
</dbReference>
<accession>A0A2I7RXD1</accession>
<sequence length="273" mass="29390">MARIEVRMPAGEGIAAGQTATFKLPIGRRFHELQLAYSGVTLAQMTEIRIFANGKVIHRYSGSDRDSMNKFDKRAAASGVLTIPFDRYKLKTLAGEEETALNTGSADANGVSITSVYMEIDIAAAASAPVMSLTATQSDALPGGPGTVLHVQRHTRDAAGAGEFDISDLPRGTATSIALNRIFFKPSANDIAKVTIERNQYTIFERSKALNEVVQTDGVRTPQSGFVVVDKTERGYGGDPIDLVGVSDFRYKLDMTGTATLTIYSEYLGRLGD</sequence>
<feature type="domain" description="Viral coat protein P2 C-terminal" evidence="2">
    <location>
        <begin position="149"/>
        <end position="270"/>
    </location>
</feature>
<organism evidence="3 4">
    <name type="scientific">Vibrio phage 1.249.A._10N.261.55.B9</name>
    <dbReference type="NCBI Taxonomy" id="1881268"/>
    <lineage>
        <taxon>Viruses</taxon>
        <taxon>Varidnaviria</taxon>
        <taxon>Abadenavirae</taxon>
        <taxon>Produgelaviricota</taxon>
        <taxon>Belvinaviricetes</taxon>
        <taxon>Vinavirales</taxon>
        <taxon>Autolykiviridae</taxon>
        <taxon>Livvievirus</taxon>
        <taxon>Livvievirus viph1249a</taxon>
    </lineage>
</organism>
<reference evidence="3 4" key="1">
    <citation type="submission" date="2017-11" db="EMBL/GenBank/DDBJ databases">
        <title>A major lineage of nontailed dsDNA viruses as unrecognized killers of marine bacteria.</title>
        <authorList>
            <person name="Kauffman K.M."/>
            <person name="Hussain F.A."/>
            <person name="Yang J."/>
            <person name="Arevalo P."/>
            <person name="Brown J.M."/>
            <person name="Chang W.K."/>
            <person name="VanInsberghe D."/>
            <person name="Elsherbini J."/>
            <person name="Cutler M.B."/>
            <person name="Kelly L."/>
            <person name="Polz M.F."/>
        </authorList>
    </citation>
    <scope>NUCLEOTIDE SEQUENCE [LARGE SCALE GENOMIC DNA]</scope>
</reference>
<dbReference type="Pfam" id="PF25513">
    <property type="entry name" value="P2_C"/>
    <property type="match status" value="1"/>
</dbReference>
<evidence type="ECO:0000313" key="4">
    <source>
        <dbReference type="Proteomes" id="UP000275031"/>
    </source>
</evidence>
<evidence type="ECO:0000259" key="1">
    <source>
        <dbReference type="Pfam" id="PF18628"/>
    </source>
</evidence>
<feature type="domain" description="Viral coat protein P2 N-terminal" evidence="1">
    <location>
        <begin position="6"/>
        <end position="137"/>
    </location>
</feature>
<dbReference type="Gene3D" id="2.60.120.730">
    <property type="match status" value="2"/>
</dbReference>
<dbReference type="InterPro" id="IPR041377">
    <property type="entry name" value="P2_N"/>
</dbReference>
<gene>
    <name evidence="3" type="ORF">NVP1249A_11</name>
</gene>
<dbReference type="Proteomes" id="UP000275031">
    <property type="component" value="Segment"/>
</dbReference>
<protein>
    <submittedName>
        <fullName evidence="3">Double jelly roll capsid protein</fullName>
    </submittedName>
</protein>
<evidence type="ECO:0000259" key="2">
    <source>
        <dbReference type="Pfam" id="PF25513"/>
    </source>
</evidence>
<dbReference type="InterPro" id="IPR053751">
    <property type="entry name" value="Viral_Major_Capsid_sf"/>
</dbReference>
<keyword evidence="4" id="KW-1185">Reference proteome</keyword>
<dbReference type="EMBL" id="MG592615">
    <property type="protein sequence ID" value="AUR98305.1"/>
    <property type="molecule type" value="Genomic_DNA"/>
</dbReference>
<dbReference type="InterPro" id="IPR057915">
    <property type="entry name" value="P2_C"/>
</dbReference>
<name>A0A2I7RXD1_9VIRU</name>